<dbReference type="InterPro" id="IPR008967">
    <property type="entry name" value="p53-like_TF_DNA-bd_sf"/>
</dbReference>
<dbReference type="SUPFAM" id="SSF49417">
    <property type="entry name" value="p53-like transcription factors"/>
    <property type="match status" value="1"/>
</dbReference>
<dbReference type="GO" id="GO:0000978">
    <property type="term" value="F:RNA polymerase II cis-regulatory region sequence-specific DNA binding"/>
    <property type="evidence" value="ECO:0007669"/>
    <property type="project" value="InterPro"/>
</dbReference>
<feature type="region of interest" description="Disordered" evidence="7">
    <location>
        <begin position="165"/>
        <end position="203"/>
    </location>
</feature>
<dbReference type="PRINTS" id="PR00937">
    <property type="entry name" value="TBOX"/>
</dbReference>
<keyword evidence="5 6" id="KW-0539">Nucleus</keyword>
<dbReference type="Proteomes" id="UP000311919">
    <property type="component" value="Unassembled WGS sequence"/>
</dbReference>
<dbReference type="Pfam" id="PF00907">
    <property type="entry name" value="T-box"/>
    <property type="match status" value="1"/>
</dbReference>
<accession>A0A4Z2D387</accession>
<feature type="region of interest" description="Disordered" evidence="7">
    <location>
        <begin position="1079"/>
        <end position="1100"/>
    </location>
</feature>
<feature type="region of interest" description="Disordered" evidence="7">
    <location>
        <begin position="1009"/>
        <end position="1028"/>
    </location>
</feature>
<dbReference type="GO" id="GO:0007507">
    <property type="term" value="P:heart development"/>
    <property type="evidence" value="ECO:0007669"/>
    <property type="project" value="TreeGrafter"/>
</dbReference>
<dbReference type="FunFam" id="2.60.40.820:FF:000008">
    <property type="entry name" value="T-box transcription factor TBX20"/>
    <property type="match status" value="1"/>
</dbReference>
<name>A0A4Z2D387_SCHJA</name>
<dbReference type="GO" id="GO:0005634">
    <property type="term" value="C:nucleus"/>
    <property type="evidence" value="ECO:0007669"/>
    <property type="project" value="UniProtKB-SubCell"/>
</dbReference>
<evidence type="ECO:0000256" key="2">
    <source>
        <dbReference type="ARBA" id="ARBA00023015"/>
    </source>
</evidence>
<proteinExistence type="predicted"/>
<keyword evidence="3 6" id="KW-0238">DNA-binding</keyword>
<dbReference type="SMART" id="SM00425">
    <property type="entry name" value="TBOX"/>
    <property type="match status" value="1"/>
</dbReference>
<evidence type="ECO:0000256" key="5">
    <source>
        <dbReference type="ARBA" id="ARBA00023242"/>
    </source>
</evidence>
<feature type="compositionally biased region" description="Basic and acidic residues" evidence="7">
    <location>
        <begin position="1080"/>
        <end position="1093"/>
    </location>
</feature>
<evidence type="ECO:0000313" key="9">
    <source>
        <dbReference type="EMBL" id="TNN10610.1"/>
    </source>
</evidence>
<gene>
    <name evidence="9" type="ORF">EWB00_005247</name>
</gene>
<dbReference type="AlphaFoldDB" id="A0A4Z2D387"/>
<feature type="compositionally biased region" description="Basic and acidic residues" evidence="7">
    <location>
        <begin position="182"/>
        <end position="198"/>
    </location>
</feature>
<dbReference type="PANTHER" id="PTHR11267:SF190">
    <property type="entry name" value="T-BOX TRANSCRIPTION FACTOR TBX20"/>
    <property type="match status" value="1"/>
</dbReference>
<dbReference type="PROSITE" id="PS01264">
    <property type="entry name" value="TBOX_2"/>
    <property type="match status" value="1"/>
</dbReference>
<dbReference type="GO" id="GO:0000981">
    <property type="term" value="F:DNA-binding transcription factor activity, RNA polymerase II-specific"/>
    <property type="evidence" value="ECO:0007669"/>
    <property type="project" value="TreeGrafter"/>
</dbReference>
<dbReference type="InterPro" id="IPR046360">
    <property type="entry name" value="T-box_DNA-bd"/>
</dbReference>
<dbReference type="PANTHER" id="PTHR11267">
    <property type="entry name" value="T-BOX PROTEIN-RELATED"/>
    <property type="match status" value="1"/>
</dbReference>
<dbReference type="GO" id="GO:0001708">
    <property type="term" value="P:cell fate specification"/>
    <property type="evidence" value="ECO:0007669"/>
    <property type="project" value="TreeGrafter"/>
</dbReference>
<comment type="subcellular location">
    <subcellularLocation>
        <location evidence="1 6">Nucleus</location>
    </subcellularLocation>
</comment>
<sequence length="1263" mass="143208">MFITNSSTDSICLSSNMKQYNLSNQFNVDTSNKQLIMLKNTIDYHHKSQSMLSSTTRTISSNTFFKYPIKSSYSHHLHKLTNKLKVNRIKDIMSSSSNRLTNKRKSFTNHLHRSIKQKRLTLCPLSISTSMLKSPECSSTTSIDNNDQYSILLESADEKGLLRKSLQNHKSTTSRITTTDDDDHHHQRDNGESNDKSIHTINHSNNHENSFLKLSRKASAFSIESIIARNHRQITKCNGTIPYTGIHHQHHDNYTIENVDQDFPISPHISSTSSSSSIKYRYDHKTSVNVTQLDGATSSSYLSSPVSNDSSKYGWDNSKSFKHSLQSGVIQQSNMNNEYEAKESSVKKWNMYKEYQSSDEVNVMINDHDQDEEEGDSDNIHCPSSVTPLNLSIDNKFINKNDNRSVVDMIKPGVNQFFSFQHPNHYNCNSITNDSMYKSESQLNEPSNSSTVTAITTICNSDISINNKLDYVLSQSVINNWGNQQLPTLFHTTDNRDNNDKNLKIDKSQTSQKIIEINSTKCIRNGTTTTTNSVNSSMKSRRSKCSKSLKYSQFNSSSQSSITTRSQEVNMSILPHFTMKYSDDKQQHTNQRINKLLENDKLIQVKCRLETKELWEKFNELGTEMIITKSGRRMFPVIRASFSGLEPEAKYLVLMDVVPVDCKRYRYAYHRSSWLVAGKADPELRLRHYVHPDSPFTGEQLMRQTVSFEKLKLTNNVLDRQGYIILNSMHKYQPRVHLIQLSTIHNHNLNDNESNTTNQLLINSLLTTSLPKSLDTLPTENIKTFTFPETIFIAVTAYQNQLITKLKIDCNPFAKGFRDSSRLTEFERESMETLLAHQAVAASMVTGLPHIFGLPPTVSSTQVIGVNGNHHNHLNISKNESLYVTDHYRLVNNNSNSCKISTVPTSTLTNKTTLLPIPMMSNIPSSQSQQIDLNNVKEQNDDNKSIQHSIDSTRQNILSSHDNSVIQSPNSNEFISLWRQKFIENTFTACFNQILLECNANNSDNKTASFSMKPSFSSPSSSSSSSTTMATITTTSSLSSSLPTSSFSYNPCVLFNDIQTKQRTHSNLNITQDTLNLSTIHEDNNNNDNEGHEYSTSTIPHANNSLSSLQSYQNLLKTALHLNNSSFKQNNLTKSINTENNSMGNNEDISTQSSLLSIDWMKWTNLSMLNTLNQLWRSHWNTIKMNEMKSNENQLIQCQHSNSLNSNEDSTNQDNLDHFKKLPLLINSFNWSNDGNELPSSNSNSVDIRKMLQSLSDSIASIT</sequence>
<keyword evidence="10" id="KW-1185">Reference proteome</keyword>
<dbReference type="PROSITE" id="PS01283">
    <property type="entry name" value="TBOX_1"/>
    <property type="match status" value="1"/>
</dbReference>
<evidence type="ECO:0000256" key="7">
    <source>
        <dbReference type="SAM" id="MobiDB-lite"/>
    </source>
</evidence>
<dbReference type="GO" id="GO:0045893">
    <property type="term" value="P:positive regulation of DNA-templated transcription"/>
    <property type="evidence" value="ECO:0007669"/>
    <property type="project" value="InterPro"/>
</dbReference>
<reference evidence="9 10" key="1">
    <citation type="submission" date="2019-03" db="EMBL/GenBank/DDBJ databases">
        <title>An improved genome assembly of the fluke Schistosoma japonicum.</title>
        <authorList>
            <person name="Hu W."/>
            <person name="Luo F."/>
            <person name="Yin M."/>
            <person name="Mo X."/>
            <person name="Sun C."/>
            <person name="Wu Q."/>
            <person name="Zhu B."/>
            <person name="Xiang M."/>
            <person name="Wang J."/>
            <person name="Wang Y."/>
            <person name="Zhang T."/>
            <person name="Xu B."/>
            <person name="Zheng H."/>
            <person name="Feng Z."/>
        </authorList>
    </citation>
    <scope>NUCLEOTIDE SEQUENCE [LARGE SCALE GENOMIC DNA]</scope>
    <source>
        <strain evidence="9">HuSjv2</strain>
        <tissue evidence="9">Worms</tissue>
    </source>
</reference>
<dbReference type="STRING" id="6182.A0A4Z2D387"/>
<evidence type="ECO:0000256" key="3">
    <source>
        <dbReference type="ARBA" id="ARBA00023125"/>
    </source>
</evidence>
<comment type="caution">
    <text evidence="6">Lacks conserved residue(s) required for the propagation of feature annotation.</text>
</comment>
<evidence type="ECO:0000256" key="4">
    <source>
        <dbReference type="ARBA" id="ARBA00023163"/>
    </source>
</evidence>
<evidence type="ECO:0000256" key="1">
    <source>
        <dbReference type="ARBA" id="ARBA00004123"/>
    </source>
</evidence>
<evidence type="ECO:0000313" key="10">
    <source>
        <dbReference type="Proteomes" id="UP000311919"/>
    </source>
</evidence>
<dbReference type="InterPro" id="IPR001699">
    <property type="entry name" value="TF_T-box"/>
</dbReference>
<keyword evidence="2" id="KW-0805">Transcription regulation</keyword>
<evidence type="ECO:0000259" key="8">
    <source>
        <dbReference type="PROSITE" id="PS50252"/>
    </source>
</evidence>
<evidence type="ECO:0000256" key="6">
    <source>
        <dbReference type="PROSITE-ProRule" id="PRU00201"/>
    </source>
</evidence>
<dbReference type="PROSITE" id="PS50252">
    <property type="entry name" value="TBOX_3"/>
    <property type="match status" value="1"/>
</dbReference>
<keyword evidence="4" id="KW-0804">Transcription</keyword>
<dbReference type="Gene3D" id="2.60.40.820">
    <property type="entry name" value="Transcription factor, T-box"/>
    <property type="match status" value="1"/>
</dbReference>
<protein>
    <submittedName>
        <fullName evidence="9">T-box transcription factor TBX20</fullName>
    </submittedName>
</protein>
<organism evidence="9 10">
    <name type="scientific">Schistosoma japonicum</name>
    <name type="common">Blood fluke</name>
    <dbReference type="NCBI Taxonomy" id="6182"/>
    <lineage>
        <taxon>Eukaryota</taxon>
        <taxon>Metazoa</taxon>
        <taxon>Spiralia</taxon>
        <taxon>Lophotrochozoa</taxon>
        <taxon>Platyhelminthes</taxon>
        <taxon>Trematoda</taxon>
        <taxon>Digenea</taxon>
        <taxon>Strigeidida</taxon>
        <taxon>Schistosomatoidea</taxon>
        <taxon>Schistosomatidae</taxon>
        <taxon>Schistosoma</taxon>
    </lineage>
</organism>
<dbReference type="GO" id="GO:0000785">
    <property type="term" value="C:chromatin"/>
    <property type="evidence" value="ECO:0007669"/>
    <property type="project" value="TreeGrafter"/>
</dbReference>
<comment type="caution">
    <text evidence="9">The sequence shown here is derived from an EMBL/GenBank/DDBJ whole genome shotgun (WGS) entry which is preliminary data.</text>
</comment>
<dbReference type="EMBL" id="SKCS01000351">
    <property type="protein sequence ID" value="TNN10610.1"/>
    <property type="molecule type" value="Genomic_DNA"/>
</dbReference>
<dbReference type="OrthoDB" id="7442607at2759"/>
<dbReference type="InterPro" id="IPR018186">
    <property type="entry name" value="TF_T-box_CS"/>
</dbReference>
<feature type="domain" description="T-box" evidence="8">
    <location>
        <begin position="609"/>
        <end position="819"/>
    </location>
</feature>
<dbReference type="InterPro" id="IPR036960">
    <property type="entry name" value="T-box_sf"/>
</dbReference>